<evidence type="ECO:0000313" key="3">
    <source>
        <dbReference type="Proteomes" id="UP000261032"/>
    </source>
</evidence>
<accession>A0A3E3EBM9</accession>
<name>A0A3E3EBM9_9FIRM</name>
<evidence type="ECO:0000256" key="1">
    <source>
        <dbReference type="SAM" id="Coils"/>
    </source>
</evidence>
<feature type="coiled-coil region" evidence="1">
    <location>
        <begin position="50"/>
        <end position="108"/>
    </location>
</feature>
<gene>
    <name evidence="2" type="ORF">DXB93_15355</name>
</gene>
<dbReference type="Proteomes" id="UP000261032">
    <property type="component" value="Unassembled WGS sequence"/>
</dbReference>
<evidence type="ECO:0000313" key="2">
    <source>
        <dbReference type="EMBL" id="RGD80351.1"/>
    </source>
</evidence>
<dbReference type="EMBL" id="QUSL01000031">
    <property type="protein sequence ID" value="RGD80351.1"/>
    <property type="molecule type" value="Genomic_DNA"/>
</dbReference>
<proteinExistence type="predicted"/>
<dbReference type="RefSeq" id="WP_117582409.1">
    <property type="nucleotide sequence ID" value="NZ_QUSL01000031.1"/>
</dbReference>
<dbReference type="InterPro" id="IPR009636">
    <property type="entry name" value="SCAF"/>
</dbReference>
<dbReference type="AlphaFoldDB" id="A0A3E3EBM9"/>
<organism evidence="2 3">
    <name type="scientific">Thomasclavelia ramosa</name>
    <dbReference type="NCBI Taxonomy" id="1547"/>
    <lineage>
        <taxon>Bacteria</taxon>
        <taxon>Bacillati</taxon>
        <taxon>Bacillota</taxon>
        <taxon>Erysipelotrichia</taxon>
        <taxon>Erysipelotrichales</taxon>
        <taxon>Coprobacillaceae</taxon>
        <taxon>Thomasclavelia</taxon>
    </lineage>
</organism>
<protein>
    <recommendedName>
        <fullName evidence="4">Phage minor structural protein GP20</fullName>
    </recommendedName>
</protein>
<comment type="caution">
    <text evidence="2">The sequence shown here is derived from an EMBL/GenBank/DDBJ whole genome shotgun (WGS) entry which is preliminary data.</text>
</comment>
<dbReference type="Pfam" id="PF06810">
    <property type="entry name" value="Phage_scaffold"/>
    <property type="match status" value="1"/>
</dbReference>
<reference evidence="2 3" key="1">
    <citation type="submission" date="2018-08" db="EMBL/GenBank/DDBJ databases">
        <title>A genome reference for cultivated species of the human gut microbiota.</title>
        <authorList>
            <person name="Zou Y."/>
            <person name="Xue W."/>
            <person name="Luo G."/>
        </authorList>
    </citation>
    <scope>NUCLEOTIDE SEQUENCE [LARGE SCALE GENOMIC DNA]</scope>
    <source>
        <strain evidence="2 3">OM06-4</strain>
    </source>
</reference>
<sequence>MDFLKEVLGDELYAKVAEKVNAFNGNEANKEHQIKIANLGTGEYIGKGKYDALQAMLDGKNNELETANNLIADLKKSTKGNEDLQGKITTYEGQVQELQAQLEQTKLESAIKVALLEAKATDIDYMTFKLKEKGEVKLDENGKIQGWEDTLSGLKTQFPNQFEGSSQRKIEEHKLNNPHEPNGGLTKAEFLKKPYGERAKFAQENPEAFEELMKG</sequence>
<evidence type="ECO:0008006" key="4">
    <source>
        <dbReference type="Google" id="ProtNLM"/>
    </source>
</evidence>
<keyword evidence="1" id="KW-0175">Coiled coil</keyword>